<keyword evidence="2" id="KW-0732">Signal</keyword>
<dbReference type="Proteomes" id="UP001328107">
    <property type="component" value="Unassembled WGS sequence"/>
</dbReference>
<reference evidence="4" key="1">
    <citation type="submission" date="2022-10" db="EMBL/GenBank/DDBJ databases">
        <title>Genome assembly of Pristionchus species.</title>
        <authorList>
            <person name="Yoshida K."/>
            <person name="Sommer R.J."/>
        </authorList>
    </citation>
    <scope>NUCLEOTIDE SEQUENCE [LARGE SCALE GENOMIC DNA]</scope>
    <source>
        <strain evidence="4">RS5460</strain>
    </source>
</reference>
<keyword evidence="4" id="KW-1185">Reference proteome</keyword>
<evidence type="ECO:0000256" key="2">
    <source>
        <dbReference type="SAM" id="SignalP"/>
    </source>
</evidence>
<feature type="chain" id="PRO_5042903742" description="Secreted protein" evidence="2">
    <location>
        <begin position="19"/>
        <end position="100"/>
    </location>
</feature>
<dbReference type="EMBL" id="BTRK01000003">
    <property type="protein sequence ID" value="GMR44124.1"/>
    <property type="molecule type" value="Genomic_DNA"/>
</dbReference>
<organism evidence="3 4">
    <name type="scientific">Pristionchus mayeri</name>
    <dbReference type="NCBI Taxonomy" id="1317129"/>
    <lineage>
        <taxon>Eukaryota</taxon>
        <taxon>Metazoa</taxon>
        <taxon>Ecdysozoa</taxon>
        <taxon>Nematoda</taxon>
        <taxon>Chromadorea</taxon>
        <taxon>Rhabditida</taxon>
        <taxon>Rhabditina</taxon>
        <taxon>Diplogasteromorpha</taxon>
        <taxon>Diplogasteroidea</taxon>
        <taxon>Neodiplogasteridae</taxon>
        <taxon>Pristionchus</taxon>
    </lineage>
</organism>
<name>A0AAN4ZQE3_9BILA</name>
<accession>A0AAN4ZQE3</accession>
<comment type="caution">
    <text evidence="3">The sequence shown here is derived from an EMBL/GenBank/DDBJ whole genome shotgun (WGS) entry which is preliminary data.</text>
</comment>
<feature type="signal peptide" evidence="2">
    <location>
        <begin position="1"/>
        <end position="18"/>
    </location>
</feature>
<gene>
    <name evidence="3" type="ORF">PMAYCL1PPCAC_14320</name>
</gene>
<feature type="compositionally biased region" description="Basic and acidic residues" evidence="1">
    <location>
        <begin position="86"/>
        <end position="100"/>
    </location>
</feature>
<evidence type="ECO:0000256" key="1">
    <source>
        <dbReference type="SAM" id="MobiDB-lite"/>
    </source>
</evidence>
<evidence type="ECO:0000313" key="4">
    <source>
        <dbReference type="Proteomes" id="UP001328107"/>
    </source>
</evidence>
<sequence>MAPATLLLLSVVVLDVEGEGVRLSFLPVRLRFPEVESPVAAAAALLRRVQRLRVTLHQLAAAVALVDELGLDLVVVASSGHGQTGEARRDLRCPENHASE</sequence>
<protein>
    <recommendedName>
        <fullName evidence="5">Secreted protein</fullName>
    </recommendedName>
</protein>
<dbReference type="AlphaFoldDB" id="A0AAN4ZQE3"/>
<proteinExistence type="predicted"/>
<evidence type="ECO:0000313" key="3">
    <source>
        <dbReference type="EMBL" id="GMR44124.1"/>
    </source>
</evidence>
<evidence type="ECO:0008006" key="5">
    <source>
        <dbReference type="Google" id="ProtNLM"/>
    </source>
</evidence>
<feature type="region of interest" description="Disordered" evidence="1">
    <location>
        <begin position="80"/>
        <end position="100"/>
    </location>
</feature>